<dbReference type="AlphaFoldDB" id="W9W8T3"/>
<dbReference type="RefSeq" id="XP_007750466.1">
    <property type="nucleotide sequence ID" value="XM_007752276.1"/>
</dbReference>
<evidence type="ECO:0000313" key="1">
    <source>
        <dbReference type="EMBL" id="EXJ61390.1"/>
    </source>
</evidence>
<dbReference type="OrthoDB" id="2013972at2759"/>
<reference evidence="1 2" key="1">
    <citation type="submission" date="2013-03" db="EMBL/GenBank/DDBJ databases">
        <title>The Genome Sequence of Cladophialophora psammophila CBS 110553.</title>
        <authorList>
            <consortium name="The Broad Institute Genomics Platform"/>
            <person name="Cuomo C."/>
            <person name="de Hoog S."/>
            <person name="Gorbushina A."/>
            <person name="Walker B."/>
            <person name="Young S.K."/>
            <person name="Zeng Q."/>
            <person name="Gargeya S."/>
            <person name="Fitzgerald M."/>
            <person name="Haas B."/>
            <person name="Abouelleil A."/>
            <person name="Allen A.W."/>
            <person name="Alvarado L."/>
            <person name="Arachchi H.M."/>
            <person name="Berlin A.M."/>
            <person name="Chapman S.B."/>
            <person name="Gainer-Dewar J."/>
            <person name="Goldberg J."/>
            <person name="Griggs A."/>
            <person name="Gujja S."/>
            <person name="Hansen M."/>
            <person name="Howarth C."/>
            <person name="Imamovic A."/>
            <person name="Ireland A."/>
            <person name="Larimer J."/>
            <person name="McCowan C."/>
            <person name="Murphy C."/>
            <person name="Pearson M."/>
            <person name="Poon T.W."/>
            <person name="Priest M."/>
            <person name="Roberts A."/>
            <person name="Saif S."/>
            <person name="Shea T."/>
            <person name="Sisk P."/>
            <person name="Sykes S."/>
            <person name="Wortman J."/>
            <person name="Nusbaum C."/>
            <person name="Birren B."/>
        </authorList>
    </citation>
    <scope>NUCLEOTIDE SEQUENCE [LARGE SCALE GENOMIC DNA]</scope>
    <source>
        <strain evidence="1 2">CBS 110553</strain>
    </source>
</reference>
<protein>
    <submittedName>
        <fullName evidence="1">Uncharacterized protein</fullName>
    </submittedName>
</protein>
<accession>W9W8T3</accession>
<dbReference type="EMBL" id="AMGX01000028">
    <property type="protein sequence ID" value="EXJ61390.1"/>
    <property type="molecule type" value="Genomic_DNA"/>
</dbReference>
<evidence type="ECO:0000313" key="2">
    <source>
        <dbReference type="Proteomes" id="UP000019471"/>
    </source>
</evidence>
<sequence>MKTFCPTTQFKNEIVKAGLVINNKFVPSQNSSTLDIHNPYSAKFSTGPTHFYNILRSSHSSNAKTLNNNPGRICFMYHAVLASGFWAIDVADAHPDAAVIGRTYQRPIHPDYVFPNRRLEIADADEEWMFP</sequence>
<gene>
    <name evidence="1" type="ORF">A1O5_11704</name>
</gene>
<organism evidence="1 2">
    <name type="scientific">Cladophialophora psammophila CBS 110553</name>
    <dbReference type="NCBI Taxonomy" id="1182543"/>
    <lineage>
        <taxon>Eukaryota</taxon>
        <taxon>Fungi</taxon>
        <taxon>Dikarya</taxon>
        <taxon>Ascomycota</taxon>
        <taxon>Pezizomycotina</taxon>
        <taxon>Eurotiomycetes</taxon>
        <taxon>Chaetothyriomycetidae</taxon>
        <taxon>Chaetothyriales</taxon>
        <taxon>Herpotrichiellaceae</taxon>
        <taxon>Cladophialophora</taxon>
    </lineage>
</organism>
<name>W9W8T3_9EURO</name>
<proteinExistence type="predicted"/>
<keyword evidence="2" id="KW-1185">Reference proteome</keyword>
<dbReference type="Proteomes" id="UP000019471">
    <property type="component" value="Unassembled WGS sequence"/>
</dbReference>
<dbReference type="HOGENOM" id="CLU_1927381_0_0_1"/>
<dbReference type="GeneID" id="19196393"/>
<comment type="caution">
    <text evidence="1">The sequence shown here is derived from an EMBL/GenBank/DDBJ whole genome shotgun (WGS) entry which is preliminary data.</text>
</comment>